<keyword evidence="1" id="KW-0732">Signal</keyword>
<feature type="domain" description="Protein furry C-terminal" evidence="2">
    <location>
        <begin position="125"/>
        <end position="162"/>
    </location>
</feature>
<protein>
    <recommendedName>
        <fullName evidence="2">Protein furry C-terminal domain-containing protein</fullName>
    </recommendedName>
</protein>
<reference evidence="3" key="3">
    <citation type="submission" date="2025-09" db="UniProtKB">
        <authorList>
            <consortium name="Ensembl"/>
        </authorList>
    </citation>
    <scope>IDENTIFICATION</scope>
</reference>
<accession>A0A4W5KLZ2</accession>
<dbReference type="STRING" id="62062.ENSHHUP00000018283"/>
<evidence type="ECO:0000256" key="1">
    <source>
        <dbReference type="SAM" id="SignalP"/>
    </source>
</evidence>
<name>A0A4W5KLZ2_9TELE</name>
<dbReference type="InterPro" id="IPR045842">
    <property type="entry name" value="Fry_C"/>
</dbReference>
<sequence length="205" mass="23449">MTINSLLCWLQVLIPASHTLKPFSWRILLRGFTVPFRKAPSLCFFDKLNSFDSSYVCALPAHPLQTAHWREALNILKLVVSRSASLVQPTSPHSEVSHLDLRVWERSSKALPGKTLAFYFNISEQLELCQRLYKLHFQLLLLFQSYYKLIGQVHAISTVPEVRLFVGSVAIYSLCTVEVGSLHTLKLESLKLVFQPLHKFLVNKQ</sequence>
<evidence type="ECO:0000313" key="4">
    <source>
        <dbReference type="Proteomes" id="UP000314982"/>
    </source>
</evidence>
<reference evidence="3" key="2">
    <citation type="submission" date="2025-08" db="UniProtKB">
        <authorList>
            <consortium name="Ensembl"/>
        </authorList>
    </citation>
    <scope>IDENTIFICATION</scope>
</reference>
<organism evidence="3 4">
    <name type="scientific">Hucho hucho</name>
    <name type="common">huchen</name>
    <dbReference type="NCBI Taxonomy" id="62062"/>
    <lineage>
        <taxon>Eukaryota</taxon>
        <taxon>Metazoa</taxon>
        <taxon>Chordata</taxon>
        <taxon>Craniata</taxon>
        <taxon>Vertebrata</taxon>
        <taxon>Euteleostomi</taxon>
        <taxon>Actinopterygii</taxon>
        <taxon>Neopterygii</taxon>
        <taxon>Teleostei</taxon>
        <taxon>Protacanthopterygii</taxon>
        <taxon>Salmoniformes</taxon>
        <taxon>Salmonidae</taxon>
        <taxon>Salmoninae</taxon>
        <taxon>Hucho</taxon>
    </lineage>
</organism>
<proteinExistence type="predicted"/>
<dbReference type="Pfam" id="PF19421">
    <property type="entry name" value="Fry_C"/>
    <property type="match status" value="1"/>
</dbReference>
<feature type="signal peptide" evidence="1">
    <location>
        <begin position="1"/>
        <end position="19"/>
    </location>
</feature>
<evidence type="ECO:0000259" key="2">
    <source>
        <dbReference type="Pfam" id="PF19421"/>
    </source>
</evidence>
<dbReference type="AlphaFoldDB" id="A0A4W5KLZ2"/>
<feature type="chain" id="PRO_5021198314" description="Protein furry C-terminal domain-containing protein" evidence="1">
    <location>
        <begin position="20"/>
        <end position="205"/>
    </location>
</feature>
<reference evidence="4" key="1">
    <citation type="submission" date="2018-06" db="EMBL/GenBank/DDBJ databases">
        <title>Genome assembly of Danube salmon.</title>
        <authorList>
            <person name="Macqueen D.J."/>
            <person name="Gundappa M.K."/>
        </authorList>
    </citation>
    <scope>NUCLEOTIDE SEQUENCE [LARGE SCALE GENOMIC DNA]</scope>
</reference>
<evidence type="ECO:0000313" key="3">
    <source>
        <dbReference type="Ensembl" id="ENSHHUP00000018283.1"/>
    </source>
</evidence>
<dbReference type="Ensembl" id="ENSHHUT00000018940.1">
    <property type="protein sequence ID" value="ENSHHUP00000018283.1"/>
    <property type="gene ID" value="ENSHHUG00000011396.1"/>
</dbReference>
<keyword evidence="4" id="KW-1185">Reference proteome</keyword>
<dbReference type="Proteomes" id="UP000314982">
    <property type="component" value="Unassembled WGS sequence"/>
</dbReference>